<dbReference type="Gene3D" id="3.60.40.10">
    <property type="entry name" value="PPM-type phosphatase domain"/>
    <property type="match status" value="1"/>
</dbReference>
<dbReference type="InterPro" id="IPR001932">
    <property type="entry name" value="PPM-type_phosphatase-like_dom"/>
</dbReference>
<dbReference type="SMART" id="SM00331">
    <property type="entry name" value="PP2C_SIG"/>
    <property type="match status" value="1"/>
</dbReference>
<protein>
    <submittedName>
        <fullName evidence="3">Serine phosphatase RsbU (Regulator of sigma subunit)</fullName>
    </submittedName>
</protein>
<keyword evidence="1" id="KW-0378">Hydrolase</keyword>
<dbReference type="Pfam" id="PF07228">
    <property type="entry name" value="SpoIIE"/>
    <property type="match status" value="1"/>
</dbReference>
<dbReference type="AlphaFoldDB" id="A0A7W7R5B3"/>
<accession>A0A7W7R5B3</accession>
<dbReference type="PANTHER" id="PTHR43156">
    <property type="entry name" value="STAGE II SPORULATION PROTEIN E-RELATED"/>
    <property type="match status" value="1"/>
</dbReference>
<keyword evidence="4" id="KW-1185">Reference proteome</keyword>
<dbReference type="InterPro" id="IPR052016">
    <property type="entry name" value="Bact_Sigma-Reg"/>
</dbReference>
<name>A0A7W7R5B3_KITKI</name>
<sequence>MTRRRPPRHASADELLTELGRLTQQALERAELQKARVELAEALQRELLPAELPELPGLRAAARYAPARHGLNIGGDWYDGFPLPDGSLAFSIGDVQGHDVEAAAFMGQVRIGLRAVAATAADPGQVLSRANDLLLSMDTRLFATCSFLRFDPATRELSHARAGHVPWVWATPDGRWGLGEDEGGLPLGVLAEESYPVTRRVLPASCAFVLVTDGVIEGPAFPITAGLDEVARVTRAGVHAEPAELAAAVIKVADLTGHADDAAVLVLRHDRPPA</sequence>
<proteinExistence type="predicted"/>
<dbReference type="PANTHER" id="PTHR43156:SF2">
    <property type="entry name" value="STAGE II SPORULATION PROTEIN E"/>
    <property type="match status" value="1"/>
</dbReference>
<evidence type="ECO:0000313" key="3">
    <source>
        <dbReference type="EMBL" id="MBB4925136.1"/>
    </source>
</evidence>
<dbReference type="RefSeq" id="WP_184937069.1">
    <property type="nucleotide sequence ID" value="NZ_JACHJV010000001.1"/>
</dbReference>
<comment type="caution">
    <text evidence="3">The sequence shown here is derived from an EMBL/GenBank/DDBJ whole genome shotgun (WGS) entry which is preliminary data.</text>
</comment>
<evidence type="ECO:0000313" key="4">
    <source>
        <dbReference type="Proteomes" id="UP000540506"/>
    </source>
</evidence>
<dbReference type="SUPFAM" id="SSF81606">
    <property type="entry name" value="PP2C-like"/>
    <property type="match status" value="1"/>
</dbReference>
<organism evidence="3 4">
    <name type="scientific">Kitasatospora kifunensis</name>
    <name type="common">Streptomyces kifunensis</name>
    <dbReference type="NCBI Taxonomy" id="58351"/>
    <lineage>
        <taxon>Bacteria</taxon>
        <taxon>Bacillati</taxon>
        <taxon>Actinomycetota</taxon>
        <taxon>Actinomycetes</taxon>
        <taxon>Kitasatosporales</taxon>
        <taxon>Streptomycetaceae</taxon>
        <taxon>Kitasatospora</taxon>
    </lineage>
</organism>
<dbReference type="GO" id="GO:0016791">
    <property type="term" value="F:phosphatase activity"/>
    <property type="evidence" value="ECO:0007669"/>
    <property type="project" value="TreeGrafter"/>
</dbReference>
<dbReference type="InterPro" id="IPR036457">
    <property type="entry name" value="PPM-type-like_dom_sf"/>
</dbReference>
<reference evidence="3 4" key="1">
    <citation type="submission" date="2020-08" db="EMBL/GenBank/DDBJ databases">
        <title>Sequencing the genomes of 1000 actinobacteria strains.</title>
        <authorList>
            <person name="Klenk H.-P."/>
        </authorList>
    </citation>
    <scope>NUCLEOTIDE SEQUENCE [LARGE SCALE GENOMIC DNA]</scope>
    <source>
        <strain evidence="3 4">DSM 41654</strain>
    </source>
</reference>
<dbReference type="Proteomes" id="UP000540506">
    <property type="component" value="Unassembled WGS sequence"/>
</dbReference>
<dbReference type="EMBL" id="JACHJV010000001">
    <property type="protein sequence ID" value="MBB4925136.1"/>
    <property type="molecule type" value="Genomic_DNA"/>
</dbReference>
<evidence type="ECO:0000259" key="2">
    <source>
        <dbReference type="SMART" id="SM00331"/>
    </source>
</evidence>
<gene>
    <name evidence="3" type="ORF">FHR34_004129</name>
</gene>
<feature type="domain" description="PPM-type phosphatase" evidence="2">
    <location>
        <begin position="58"/>
        <end position="269"/>
    </location>
</feature>
<evidence type="ECO:0000256" key="1">
    <source>
        <dbReference type="ARBA" id="ARBA00022801"/>
    </source>
</evidence>